<evidence type="ECO:0000313" key="2">
    <source>
        <dbReference type="EMBL" id="SEP21180.1"/>
    </source>
</evidence>
<keyword evidence="1" id="KW-0175">Coiled coil</keyword>
<reference evidence="3" key="1">
    <citation type="submission" date="2016-10" db="EMBL/GenBank/DDBJ databases">
        <authorList>
            <person name="Varghese N."/>
            <person name="Submissions S."/>
        </authorList>
    </citation>
    <scope>NUCLEOTIDE SEQUENCE [LARGE SCALE GENOMIC DNA]</scope>
    <source>
        <strain evidence="3">DSM 123</strain>
    </source>
</reference>
<evidence type="ECO:0000313" key="3">
    <source>
        <dbReference type="Proteomes" id="UP000199615"/>
    </source>
</evidence>
<keyword evidence="3" id="KW-1185">Reference proteome</keyword>
<proteinExistence type="predicted"/>
<dbReference type="EMBL" id="FODT01000010">
    <property type="protein sequence ID" value="SEP21180.1"/>
    <property type="molecule type" value="Genomic_DNA"/>
</dbReference>
<gene>
    <name evidence="2" type="ORF">SAMN05444123_110100</name>
</gene>
<name>A0A1H8W0Q2_9BRAD</name>
<feature type="coiled-coil region" evidence="1">
    <location>
        <begin position="34"/>
        <end position="61"/>
    </location>
</feature>
<protein>
    <submittedName>
        <fullName evidence="2">Uncharacterized protein</fullName>
    </submittedName>
</protein>
<organism evidence="2 3">
    <name type="scientific">Rhodopseudomonas pseudopalustris</name>
    <dbReference type="NCBI Taxonomy" id="1513892"/>
    <lineage>
        <taxon>Bacteria</taxon>
        <taxon>Pseudomonadati</taxon>
        <taxon>Pseudomonadota</taxon>
        <taxon>Alphaproteobacteria</taxon>
        <taxon>Hyphomicrobiales</taxon>
        <taxon>Nitrobacteraceae</taxon>
        <taxon>Rhodopseudomonas</taxon>
    </lineage>
</organism>
<dbReference type="Proteomes" id="UP000199615">
    <property type="component" value="Unassembled WGS sequence"/>
</dbReference>
<accession>A0A1H8W0Q2</accession>
<dbReference type="AlphaFoldDB" id="A0A1H8W0Q2"/>
<evidence type="ECO:0000256" key="1">
    <source>
        <dbReference type="SAM" id="Coils"/>
    </source>
</evidence>
<sequence length="67" mass="7350">MKCYFCAFETETGVLVCSACSRDIVAPASVIAERDDLVRKLASAREELLRTKEEIKALTRRGEGGEG</sequence>
<dbReference type="OrthoDB" id="8129942at2"/>